<dbReference type="Proteomes" id="UP000567885">
    <property type="component" value="Unassembled WGS sequence"/>
</dbReference>
<proteinExistence type="predicted"/>
<comment type="caution">
    <text evidence="2">The sequence shown here is derived from an EMBL/GenBank/DDBJ whole genome shotgun (WGS) entry which is preliminary data.</text>
</comment>
<dbReference type="GO" id="GO:0003688">
    <property type="term" value="F:DNA replication origin binding"/>
    <property type="evidence" value="ECO:0007669"/>
    <property type="project" value="TreeGrafter"/>
</dbReference>
<evidence type="ECO:0000313" key="3">
    <source>
        <dbReference type="Proteomes" id="UP000567885"/>
    </source>
</evidence>
<reference evidence="2 3" key="1">
    <citation type="submission" date="2020-05" db="EMBL/GenBank/DDBJ databases">
        <title>Identification and distribution of gene clusters putatively required for synthesis of sphingolipid metabolism inhibitors in phylogenetically diverse species of the filamentous fungus Fusarium.</title>
        <authorList>
            <person name="Kim H.-S."/>
            <person name="Busman M."/>
            <person name="Brown D.W."/>
            <person name="Divon H."/>
            <person name="Uhlig S."/>
            <person name="Proctor R.H."/>
        </authorList>
    </citation>
    <scope>NUCLEOTIDE SEQUENCE [LARGE SCALE GENOMIC DNA]</scope>
    <source>
        <strain evidence="2 3">NRRL 20693</strain>
    </source>
</reference>
<keyword evidence="3" id="KW-1185">Reference proteome</keyword>
<dbReference type="AlphaFoldDB" id="A0A8H5TV21"/>
<dbReference type="EMBL" id="JAAGWQ010000014">
    <property type="protein sequence ID" value="KAF5678895.1"/>
    <property type="molecule type" value="Genomic_DNA"/>
</dbReference>
<feature type="region of interest" description="Disordered" evidence="1">
    <location>
        <begin position="198"/>
        <end position="261"/>
    </location>
</feature>
<feature type="region of interest" description="Disordered" evidence="1">
    <location>
        <begin position="353"/>
        <end position="415"/>
    </location>
</feature>
<dbReference type="InterPro" id="IPR018562">
    <property type="entry name" value="ARS-binding_2"/>
</dbReference>
<dbReference type="PANTHER" id="PTHR42048:SF1">
    <property type="entry name" value="ARS-BINDING PROTEIN 2"/>
    <property type="match status" value="1"/>
</dbReference>
<evidence type="ECO:0000313" key="2">
    <source>
        <dbReference type="EMBL" id="KAF5678895.1"/>
    </source>
</evidence>
<feature type="compositionally biased region" description="Low complexity" evidence="1">
    <location>
        <begin position="22"/>
        <end position="32"/>
    </location>
</feature>
<sequence>MSSSPANHASRPAPAQPPPQPGASGAGSAAPPDLTLNARRDLPDRSVSEESIENAYVDFVLFCNPAVPLDTDTASLREAFRNPPRSGGKSFSTFAIYELVHKFYDSEIRTWTELTTTLGVEPPDPSKEESAQKVAQYGVRLKKWMNSMHVKAFFEYLMDIPNDYWTNIPTDNNPTSQAIRDGVALEDDMALRALFPHIRPKRGRKRPVEDDMASATSTATSPAQTQTQRSHLAPSSALDAVSAPMSADPSRLSGAPWTPSDGAHQTSLFRWPQSAITPNSRKSFWDDALEPQSAVTPSKPRLTALRRGPKNVSSAWRPGVANGGVKPRGRPPMNRTPIDVSHPPFSFGVTAPVPVNTPPVLDPAGSDNSTGPDTTPIPPIISQPHPASTRGPRPSISLQVPDRPSGSVRLATPPPPTFPAVILNGHHSESQAQLHASYCSATSSIAKTTDEAGAASQQRVENPMSEPKDVPRLFFERIEDRTNIDELIGYLMRNCLTGNWLDEEGNPTHTCSTPEAMAFLNSILEDMYKTAVSPETFLINLAAMSGGGYLLAGPLTFRRCGVKGDARKYICEWEYRLGHIRGQYQMEAMVPLEMLEMDDASPESKLSAEEWQTKYENLLMEMDRRDRKFVDLSTKVRDLLKRPPKK</sequence>
<dbReference type="PANTHER" id="PTHR42048">
    <property type="entry name" value="ARS-BINDING PROTEIN 2"/>
    <property type="match status" value="1"/>
</dbReference>
<accession>A0A8H5TV21</accession>
<gene>
    <name evidence="2" type="ORF">FHETE_1004</name>
</gene>
<dbReference type="Pfam" id="PF09441">
    <property type="entry name" value="Abp2"/>
    <property type="match status" value="1"/>
</dbReference>
<name>A0A8H5TV21_FUSHE</name>
<dbReference type="OrthoDB" id="2104370at2759"/>
<protein>
    <submittedName>
        <fullName evidence="2">ARS-binding protein</fullName>
    </submittedName>
</protein>
<feature type="region of interest" description="Disordered" evidence="1">
    <location>
        <begin position="1"/>
        <end position="38"/>
    </location>
</feature>
<feature type="compositionally biased region" description="Low complexity" evidence="1">
    <location>
        <begin position="213"/>
        <end position="228"/>
    </location>
</feature>
<evidence type="ECO:0000256" key="1">
    <source>
        <dbReference type="SAM" id="MobiDB-lite"/>
    </source>
</evidence>
<organism evidence="2 3">
    <name type="scientific">Fusarium heterosporum</name>
    <dbReference type="NCBI Taxonomy" id="42747"/>
    <lineage>
        <taxon>Eukaryota</taxon>
        <taxon>Fungi</taxon>
        <taxon>Dikarya</taxon>
        <taxon>Ascomycota</taxon>
        <taxon>Pezizomycotina</taxon>
        <taxon>Sordariomycetes</taxon>
        <taxon>Hypocreomycetidae</taxon>
        <taxon>Hypocreales</taxon>
        <taxon>Nectriaceae</taxon>
        <taxon>Fusarium</taxon>
        <taxon>Fusarium heterosporum species complex</taxon>
    </lineage>
</organism>
<feature type="region of interest" description="Disordered" evidence="1">
    <location>
        <begin position="304"/>
        <end position="332"/>
    </location>
</feature>